<dbReference type="AlphaFoldDB" id="A0AAD2K615"/>
<sequence length="222" mass="24712">MAKTSTALEDPKALIERGYDIAADEYLAWAGPRPTTKRMRLIDDLLTKIPADASVLELGCGAGVPATQLLVERGLSVTGNDISAAQIELARKHVPGAKALIQGDMFELEFPEGSFDVVLAFYSIFHLPKEEQALMVEKIKGWLKPGGWILCNFQFEGKDITREGWFKPEVVMFSSGLGVEGTREMFTQVGGYELVVDEVDIEKVGRFEEKFHWIMAKKKLTE</sequence>
<keyword evidence="3" id="KW-1185">Reference proteome</keyword>
<organism evidence="2 3">
    <name type="scientific">Mycena citricolor</name>
    <dbReference type="NCBI Taxonomy" id="2018698"/>
    <lineage>
        <taxon>Eukaryota</taxon>
        <taxon>Fungi</taxon>
        <taxon>Dikarya</taxon>
        <taxon>Basidiomycota</taxon>
        <taxon>Agaricomycotina</taxon>
        <taxon>Agaricomycetes</taxon>
        <taxon>Agaricomycetidae</taxon>
        <taxon>Agaricales</taxon>
        <taxon>Marasmiineae</taxon>
        <taxon>Mycenaceae</taxon>
        <taxon>Mycena</taxon>
    </lineage>
</organism>
<evidence type="ECO:0000259" key="1">
    <source>
        <dbReference type="Pfam" id="PF08241"/>
    </source>
</evidence>
<dbReference type="GO" id="GO:0008757">
    <property type="term" value="F:S-adenosylmethionine-dependent methyltransferase activity"/>
    <property type="evidence" value="ECO:0007669"/>
    <property type="project" value="InterPro"/>
</dbReference>
<dbReference type="PANTHER" id="PTHR43861">
    <property type="entry name" value="TRANS-ACONITATE 2-METHYLTRANSFERASE-RELATED"/>
    <property type="match status" value="1"/>
</dbReference>
<evidence type="ECO:0000313" key="3">
    <source>
        <dbReference type="Proteomes" id="UP001295794"/>
    </source>
</evidence>
<protein>
    <recommendedName>
        <fullName evidence="1">Methyltransferase type 11 domain-containing protein</fullName>
    </recommendedName>
</protein>
<dbReference type="CDD" id="cd02440">
    <property type="entry name" value="AdoMet_MTases"/>
    <property type="match status" value="1"/>
</dbReference>
<dbReference type="PANTHER" id="PTHR43861:SF1">
    <property type="entry name" value="TRANS-ACONITATE 2-METHYLTRANSFERASE"/>
    <property type="match status" value="1"/>
</dbReference>
<feature type="domain" description="Methyltransferase type 11" evidence="1">
    <location>
        <begin position="56"/>
        <end position="151"/>
    </location>
</feature>
<dbReference type="SUPFAM" id="SSF53335">
    <property type="entry name" value="S-adenosyl-L-methionine-dependent methyltransferases"/>
    <property type="match status" value="1"/>
</dbReference>
<dbReference type="EMBL" id="CAVNYO010000440">
    <property type="protein sequence ID" value="CAK5280932.1"/>
    <property type="molecule type" value="Genomic_DNA"/>
</dbReference>
<dbReference type="Proteomes" id="UP001295794">
    <property type="component" value="Unassembled WGS sequence"/>
</dbReference>
<name>A0AAD2K615_9AGAR</name>
<proteinExistence type="predicted"/>
<dbReference type="Gene3D" id="3.40.50.150">
    <property type="entry name" value="Vaccinia Virus protein VP39"/>
    <property type="match status" value="1"/>
</dbReference>
<dbReference type="InterPro" id="IPR029063">
    <property type="entry name" value="SAM-dependent_MTases_sf"/>
</dbReference>
<dbReference type="InterPro" id="IPR013216">
    <property type="entry name" value="Methyltransf_11"/>
</dbReference>
<reference evidence="2" key="1">
    <citation type="submission" date="2023-11" db="EMBL/GenBank/DDBJ databases">
        <authorList>
            <person name="De Vega J J."/>
            <person name="De Vega J J."/>
        </authorList>
    </citation>
    <scope>NUCLEOTIDE SEQUENCE</scope>
</reference>
<evidence type="ECO:0000313" key="2">
    <source>
        <dbReference type="EMBL" id="CAK5280932.1"/>
    </source>
</evidence>
<gene>
    <name evidence="2" type="ORF">MYCIT1_LOCUS31673</name>
</gene>
<dbReference type="Pfam" id="PF08241">
    <property type="entry name" value="Methyltransf_11"/>
    <property type="match status" value="1"/>
</dbReference>
<accession>A0AAD2K615</accession>
<comment type="caution">
    <text evidence="2">The sequence shown here is derived from an EMBL/GenBank/DDBJ whole genome shotgun (WGS) entry which is preliminary data.</text>
</comment>